<evidence type="ECO:0000256" key="1">
    <source>
        <dbReference type="SAM" id="SignalP"/>
    </source>
</evidence>
<gene>
    <name evidence="2" type="ORF">GW7_12240</name>
</gene>
<keyword evidence="1" id="KW-0732">Signal</keyword>
<organism evidence="2 3">
    <name type="scientific">Heterocephalus glaber</name>
    <name type="common">Naked mole rat</name>
    <dbReference type="NCBI Taxonomy" id="10181"/>
    <lineage>
        <taxon>Eukaryota</taxon>
        <taxon>Metazoa</taxon>
        <taxon>Chordata</taxon>
        <taxon>Craniata</taxon>
        <taxon>Vertebrata</taxon>
        <taxon>Euteleostomi</taxon>
        <taxon>Mammalia</taxon>
        <taxon>Eutheria</taxon>
        <taxon>Euarchontoglires</taxon>
        <taxon>Glires</taxon>
        <taxon>Rodentia</taxon>
        <taxon>Hystricomorpha</taxon>
        <taxon>Bathyergidae</taxon>
        <taxon>Heterocephalus</taxon>
    </lineage>
</organism>
<dbReference type="InParanoid" id="G5ASP6"/>
<name>G5ASP6_HETGA</name>
<dbReference type="EMBL" id="JH166754">
    <property type="protein sequence ID" value="EHB00057.1"/>
    <property type="molecule type" value="Genomic_DNA"/>
</dbReference>
<reference evidence="2 3" key="1">
    <citation type="journal article" date="2011" name="Nature">
        <title>Genome sequencing reveals insights into physiology and longevity of the naked mole rat.</title>
        <authorList>
            <person name="Kim E.B."/>
            <person name="Fang X."/>
            <person name="Fushan A.A."/>
            <person name="Huang Z."/>
            <person name="Lobanov A.V."/>
            <person name="Han L."/>
            <person name="Marino S.M."/>
            <person name="Sun X."/>
            <person name="Turanov A.A."/>
            <person name="Yang P."/>
            <person name="Yim S.H."/>
            <person name="Zhao X."/>
            <person name="Kasaikina M.V."/>
            <person name="Stoletzki N."/>
            <person name="Peng C."/>
            <person name="Polak P."/>
            <person name="Xiong Z."/>
            <person name="Kiezun A."/>
            <person name="Zhu Y."/>
            <person name="Chen Y."/>
            <person name="Kryukov G.V."/>
            <person name="Zhang Q."/>
            <person name="Peshkin L."/>
            <person name="Yang L."/>
            <person name="Bronson R.T."/>
            <person name="Buffenstein R."/>
            <person name="Wang B."/>
            <person name="Han C."/>
            <person name="Li Q."/>
            <person name="Chen L."/>
            <person name="Zhao W."/>
            <person name="Sunyaev S.R."/>
            <person name="Park T.J."/>
            <person name="Zhang G."/>
            <person name="Wang J."/>
            <person name="Gladyshev V.N."/>
        </authorList>
    </citation>
    <scope>NUCLEOTIDE SEQUENCE [LARGE SCALE GENOMIC DNA]</scope>
</reference>
<proteinExistence type="predicted"/>
<accession>G5ASP6</accession>
<dbReference type="AlphaFoldDB" id="G5ASP6"/>
<evidence type="ECO:0008006" key="4">
    <source>
        <dbReference type="Google" id="ProtNLM"/>
    </source>
</evidence>
<feature type="signal peptide" evidence="1">
    <location>
        <begin position="1"/>
        <end position="24"/>
    </location>
</feature>
<protein>
    <recommendedName>
        <fullName evidence="4">Secreted protein</fullName>
    </recommendedName>
</protein>
<sequence length="90" mass="9874">MEVWASLCLVRVGAIYVCLKLGSAADQCHCFIGDEGSKFTVQDVSGIEKHLVPYPQMQRQLCQCRGDHGYLTTGSLEATSQLSNESVVEH</sequence>
<evidence type="ECO:0000313" key="3">
    <source>
        <dbReference type="Proteomes" id="UP000006813"/>
    </source>
</evidence>
<dbReference type="Proteomes" id="UP000006813">
    <property type="component" value="Unassembled WGS sequence"/>
</dbReference>
<feature type="chain" id="PRO_5003473566" description="Secreted protein" evidence="1">
    <location>
        <begin position="25"/>
        <end position="90"/>
    </location>
</feature>
<evidence type="ECO:0000313" key="2">
    <source>
        <dbReference type="EMBL" id="EHB00057.1"/>
    </source>
</evidence>